<evidence type="ECO:0000256" key="1">
    <source>
        <dbReference type="ARBA" id="ARBA00004604"/>
    </source>
</evidence>
<evidence type="ECO:0000256" key="7">
    <source>
        <dbReference type="SAM" id="MobiDB-lite"/>
    </source>
</evidence>
<dbReference type="InterPro" id="IPR045161">
    <property type="entry name" value="Utp18"/>
</dbReference>
<dbReference type="InterPro" id="IPR001680">
    <property type="entry name" value="WD40_rpt"/>
</dbReference>
<dbReference type="InterPro" id="IPR036322">
    <property type="entry name" value="WD40_repeat_dom_sf"/>
</dbReference>
<dbReference type="SMART" id="SM00320">
    <property type="entry name" value="WD40"/>
    <property type="match status" value="5"/>
</dbReference>
<feature type="region of interest" description="Disordered" evidence="7">
    <location>
        <begin position="204"/>
        <end position="233"/>
    </location>
</feature>
<dbReference type="AlphaFoldDB" id="A0A6A6NUH3"/>
<comment type="similarity">
    <text evidence="6">Belongs to the WD repeat UTP18 family.</text>
</comment>
<evidence type="ECO:0000256" key="3">
    <source>
        <dbReference type="ARBA" id="ARBA00022574"/>
    </source>
</evidence>
<feature type="region of interest" description="Disordered" evidence="7">
    <location>
        <begin position="120"/>
        <end position="154"/>
    </location>
</feature>
<protein>
    <submittedName>
        <fullName evidence="8">WD40-repeat-containing domain protein</fullName>
    </submittedName>
</protein>
<evidence type="ECO:0000313" key="9">
    <source>
        <dbReference type="Proteomes" id="UP000799766"/>
    </source>
</evidence>
<dbReference type="GO" id="GO:0006364">
    <property type="term" value="P:rRNA processing"/>
    <property type="evidence" value="ECO:0007669"/>
    <property type="project" value="UniProtKB-KW"/>
</dbReference>
<feature type="compositionally biased region" description="Polar residues" evidence="7">
    <location>
        <begin position="19"/>
        <end position="29"/>
    </location>
</feature>
<feature type="region of interest" description="Disordered" evidence="7">
    <location>
        <begin position="1"/>
        <end position="51"/>
    </location>
</feature>
<organism evidence="8 9">
    <name type="scientific">Lineolata rhizophorae</name>
    <dbReference type="NCBI Taxonomy" id="578093"/>
    <lineage>
        <taxon>Eukaryota</taxon>
        <taxon>Fungi</taxon>
        <taxon>Dikarya</taxon>
        <taxon>Ascomycota</taxon>
        <taxon>Pezizomycotina</taxon>
        <taxon>Dothideomycetes</taxon>
        <taxon>Dothideomycetes incertae sedis</taxon>
        <taxon>Lineolatales</taxon>
        <taxon>Lineolataceae</taxon>
        <taxon>Lineolata</taxon>
    </lineage>
</organism>
<gene>
    <name evidence="8" type="ORF">BDY21DRAFT_350823</name>
</gene>
<keyword evidence="2" id="KW-0698">rRNA processing</keyword>
<keyword evidence="9" id="KW-1185">Reference proteome</keyword>
<dbReference type="SUPFAM" id="SSF50978">
    <property type="entry name" value="WD40 repeat-like"/>
    <property type="match status" value="1"/>
</dbReference>
<dbReference type="GO" id="GO:0032040">
    <property type="term" value="C:small-subunit processome"/>
    <property type="evidence" value="ECO:0007669"/>
    <property type="project" value="TreeGrafter"/>
</dbReference>
<sequence>MATSPAQNSRSRRARPPQKSHTNVETQASDLDDGFHDESDDSGGSDRIADENAIMQYEKSDDELEMERVVFGDSIGFREGLKSFAERDASAESADSQVEGELEGELEGLDDDALFFVDTGAASGPVQVTDTSDVEEEWRSGLGPPVWEDSDDERVQVSLADVPRSRKLRRTADEDVVSGKEYARRLRKQFERLYPTPAWAIEAAAGRKPKKRRRDSDGSTSSSDEGADAEDAAVGAAQPLARLLQTSDGFALAPRDERHNRVFRPDVIDIQRLKDIPGTQPSAVSSLSIHPSFPLLLSSGPSGTLYLHHLMPSSSPNPSEPHPLLTSLHLTGSPLTTTAFHPSKTDTRLFLSSPRRRFHVWDLSSGRLERITRLIGHQHAQRTFERFRISPTPCPAADGAHCIAFVGTPKKGAAINVLATSTLQWVASAVVDSPGGIADFAWWADGQGFTVLGKSGEVTEWSLAERRTMARWTDEGAVGATVIALGGRNGLSSIGGSRWAAVGSESGIVNVYDRRSWSGGKEDDNLGVPPSPSPLRALKHLTVPISHLSFSPNGQVLAVASRWKGDALRLVHLPSASVYRNWPTNSTPLGRISSLCWGEVRATPTERSRDDADLLLAVGNEAGKIRLWKVVA</sequence>
<dbReference type="Proteomes" id="UP000799766">
    <property type="component" value="Unassembled WGS sequence"/>
</dbReference>
<evidence type="ECO:0000313" key="8">
    <source>
        <dbReference type="EMBL" id="KAF2455435.1"/>
    </source>
</evidence>
<dbReference type="OrthoDB" id="1935146at2759"/>
<evidence type="ECO:0000256" key="5">
    <source>
        <dbReference type="ARBA" id="ARBA00023242"/>
    </source>
</evidence>
<accession>A0A6A6NUH3</accession>
<dbReference type="PANTHER" id="PTHR18359:SF0">
    <property type="entry name" value="U3 SMALL NUCLEOLAR RNA-ASSOCIATED PROTEIN 18 HOMOLOG"/>
    <property type="match status" value="1"/>
</dbReference>
<keyword evidence="4" id="KW-0677">Repeat</keyword>
<comment type="subcellular location">
    <subcellularLocation>
        <location evidence="1">Nucleus</location>
        <location evidence="1">Nucleolus</location>
    </subcellularLocation>
</comment>
<reference evidence="8" key="1">
    <citation type="journal article" date="2020" name="Stud. Mycol.">
        <title>101 Dothideomycetes genomes: a test case for predicting lifestyles and emergence of pathogens.</title>
        <authorList>
            <person name="Haridas S."/>
            <person name="Albert R."/>
            <person name="Binder M."/>
            <person name="Bloem J."/>
            <person name="Labutti K."/>
            <person name="Salamov A."/>
            <person name="Andreopoulos B."/>
            <person name="Baker S."/>
            <person name="Barry K."/>
            <person name="Bills G."/>
            <person name="Bluhm B."/>
            <person name="Cannon C."/>
            <person name="Castanera R."/>
            <person name="Culley D."/>
            <person name="Daum C."/>
            <person name="Ezra D."/>
            <person name="Gonzalez J."/>
            <person name="Henrissat B."/>
            <person name="Kuo A."/>
            <person name="Liang C."/>
            <person name="Lipzen A."/>
            <person name="Lutzoni F."/>
            <person name="Magnuson J."/>
            <person name="Mondo S."/>
            <person name="Nolan M."/>
            <person name="Ohm R."/>
            <person name="Pangilinan J."/>
            <person name="Park H.-J."/>
            <person name="Ramirez L."/>
            <person name="Alfaro M."/>
            <person name="Sun H."/>
            <person name="Tritt A."/>
            <person name="Yoshinaga Y."/>
            <person name="Zwiers L.-H."/>
            <person name="Turgeon B."/>
            <person name="Goodwin S."/>
            <person name="Spatafora J."/>
            <person name="Crous P."/>
            <person name="Grigoriev I."/>
        </authorList>
    </citation>
    <scope>NUCLEOTIDE SEQUENCE</scope>
    <source>
        <strain evidence="8">ATCC 16933</strain>
    </source>
</reference>
<evidence type="ECO:0000256" key="4">
    <source>
        <dbReference type="ARBA" id="ARBA00022737"/>
    </source>
</evidence>
<dbReference type="Gene3D" id="2.130.10.10">
    <property type="entry name" value="YVTN repeat-like/Quinoprotein amine dehydrogenase"/>
    <property type="match status" value="1"/>
</dbReference>
<keyword evidence="5" id="KW-0539">Nucleus</keyword>
<dbReference type="GO" id="GO:0034388">
    <property type="term" value="C:Pwp2p-containing subcomplex of 90S preribosome"/>
    <property type="evidence" value="ECO:0007669"/>
    <property type="project" value="TreeGrafter"/>
</dbReference>
<dbReference type="EMBL" id="MU001687">
    <property type="protein sequence ID" value="KAF2455435.1"/>
    <property type="molecule type" value="Genomic_DNA"/>
</dbReference>
<evidence type="ECO:0000256" key="6">
    <source>
        <dbReference type="ARBA" id="ARBA00025767"/>
    </source>
</evidence>
<name>A0A6A6NUH3_9PEZI</name>
<keyword evidence="3" id="KW-0853">WD repeat</keyword>
<dbReference type="PANTHER" id="PTHR18359">
    <property type="entry name" value="WD-REPEAT PROTEIN-RELATED"/>
    <property type="match status" value="1"/>
</dbReference>
<proteinExistence type="inferred from homology"/>
<dbReference type="InterPro" id="IPR015943">
    <property type="entry name" value="WD40/YVTN_repeat-like_dom_sf"/>
</dbReference>
<evidence type="ECO:0000256" key="2">
    <source>
        <dbReference type="ARBA" id="ARBA00022552"/>
    </source>
</evidence>